<keyword evidence="1" id="KW-0732">Signal</keyword>
<evidence type="ECO:0000256" key="1">
    <source>
        <dbReference type="SAM" id="SignalP"/>
    </source>
</evidence>
<protein>
    <submittedName>
        <fullName evidence="2">Uncharacterized protein</fullName>
    </submittedName>
</protein>
<evidence type="ECO:0000313" key="3">
    <source>
        <dbReference type="Proteomes" id="UP000092024"/>
    </source>
</evidence>
<feature type="signal peptide" evidence="1">
    <location>
        <begin position="1"/>
        <end position="25"/>
    </location>
</feature>
<proteinExistence type="predicted"/>
<dbReference type="RefSeq" id="WP_068681400.1">
    <property type="nucleotide sequence ID" value="NZ_LYPA01000044.1"/>
</dbReference>
<feature type="chain" id="PRO_5039310477" evidence="1">
    <location>
        <begin position="26"/>
        <end position="2295"/>
    </location>
</feature>
<dbReference type="Proteomes" id="UP000092024">
    <property type="component" value="Unassembled WGS sequence"/>
</dbReference>
<keyword evidence="3" id="KW-1185">Reference proteome</keyword>
<dbReference type="EMBL" id="LYPA01000044">
    <property type="protein sequence ID" value="OBR66739.1"/>
    <property type="molecule type" value="Genomic_DNA"/>
</dbReference>
<dbReference type="STRING" id="1844972.A7K91_00200"/>
<evidence type="ECO:0000313" key="2">
    <source>
        <dbReference type="EMBL" id="OBR66739.1"/>
    </source>
</evidence>
<dbReference type="OrthoDB" id="3193440at2"/>
<comment type="caution">
    <text evidence="2">The sequence shown here is derived from an EMBL/GenBank/DDBJ whole genome shotgun (WGS) entry which is preliminary data.</text>
</comment>
<name>A0A1A5YM85_9BACL</name>
<sequence length="2295" mass="254262">MKKILSLILVLSLLTPLIPAAPVHANVATDYKYVFNVKTRNGEHAGTDDVVHMGVSTYETGVQSDHTSRYVASGTNFNANTEKQYDFWAKNVPPWRMNEFVFWLEGSDEWEVDFVTLWLPFYDGKINPVQAKTLNLYTPTKNRGRMYRDISDVTKRKFTNIGNVDTKGGEFYLDPSSNLSGSEGVNWDKKVNDQYGHYDIMQYDDAPVFSYTVSDDAVGRNWLTFTEPTKTQNFILDIDRKKLHDAMVAAKVAEVSLTYRVALLAQSTNTESLGGTFAHTTSGNAGAKTYLTTKIGNQDYYYKDVTYKFYRSIYNLGNPNINQTITYSPSTDNKYMNRKFTDVTITVEPTSIHKKPMTQEIKTELITNFQATPLLYLGNNTTTPLANLTMTKLHGENGKPNGILQFTGKVPMDVSEVEGEGIRLQLDNVSTHLNKKGVDQPYQLEFPTPESTTSQSFYFSTHKVDTTTPTLRVTNQQGNDLVGADSIQGNFKKMHEFYMVSSEVLYPDGNVAHTSANQNYLKYELYKKTGDSYEPTTTRVTSFDGTGDTTKVTAPISTQVLNGVSIKLSPVVPTEGEFKLRLYGWDRADNPLGGDAGYTEIENIKIDNLAPRVTITETVHAQNAELRKINNYSFEMTDLQQSNNGWSRTYYTFINGTATPSDIPIGQIENASGEIASTQGKWAFVDSEGDSATAMLSIPKGESFDGSLYYFTVDSLGNDSRNEQVSRYYKRSVQIFNGDVVDTLITEDPSIPKVSYSISFDTSDPDIETKYRWYAHPSNTRTPNFSQIFKLYRGEDTVGHNDKFDGNGSGYRISLDGKYILEYEVRDKKSGNSAQFSREYNYDYYGPSVTFTMGSEHMLFKPSHQINVKVADTSGLQSAYYYITEARSFTRIPNMPNYPLTLTPNHENKLEVDQTLTLTGLPTGAYSIVVVARDVLGVENARKSSLSHYVGIRSAPAQIDTLEHRQTKTINGMGATSDGTYKVYSVLSELHQAWESASHASLDSRTKNQRPVYYATTDGAPTDNGIVVTQFDTARNRGASYSFTLDTPVQLQEGVNTIYLQFGLLNHPADQRPEFLTDARPLTILYDSQAPTFELPDYSTIQPTKESVTATIVANDVGTGISKLTVAPEDAGKISISPYTNGAFTVTIRENVTTNLTLEDALGNKVLVPISVTNIDKKAPSAIASSEIVTNGAREDGVITVDVADESETTVSFALIQDPTEQHVLTEEDYELFSNSQSVSMQSGQMVLNGEGKQQKTYTIALKGLSGTYAIGIKAVDTAGNVTEKVFYSSRLNLVDAEASITSVNANPTTTKTTSTVTVSFNVPVTVMPYAPNEGDVVEDMAKSNLLYTGLLSTSAEYVMDYDVVIQNNNPVSLYIQDEAGRDAVVEFTPDVEFVAGFDITGHVEKNGQAIQNGGFISYNQGDTLYYVVVPNPNYSGQYFFVENVVLSGLELNTELSVVDSTYKGGGTGYSKLVFEALRDGKTTKSAYFEAYTTEGMEADRMEDEYVAISVVDETAPTASVSYSTTEPTNQNVNAVLSISDPESGILRLERSYDGINYSQIDSIISHTETFSQNATVYFKVTNKAGMTAVVPVEVSNIDKTSITEDVHYTVEYTYENYLGNWVPIQEGKAYRRVMATLKFIGEEKTLSMTNNSGALSRTLTQDVNTFTFQFRDRAGNTASHTVSYDHFDNTIGETSYVLSNTAKTNQNIFATITLTDDSGEIAFAEVKKGDVVYPFKGEPLENEYVVELDSSGIYYVTAYDYAGNKWTSPITVSNINKVVPTATAKTYSTLPSTITTQSVNVELTQFSKDIKNITVTGVERTGSLTANDIVHIPGTKAVRFKKNGTVTMFFVDDYGNEGHEVITISNIVSTPPQIQATAALAENKLSVNVTFDQIRDSDGVPLDILRKLTDLRVSYRGYEHALLTEVKDENGDVVSYKDAVINVKTNGEHVFLVRDKTGLTQKILLTVQGIEVGKPSVKEVRWTYKYLEQNQKGEWVEKDHQNKIVVGVDTSGKEAGYVVGIDKNPTTNQNVNVTVITDKDAKFIGGKDPWAQEKSMNYRENGLYNFNLEGRTGDYTSYGVNIGLIDKTPPVLKLKNGEELIFIEGMTPKKDASIAYDKSKLLDFEAWDEVAGKKVDLTKRVTINYGAGGRVFNPDNISANEFIRSNPYYIDYTVSDDAGNQTTIRRTVRLVGLYDTIALINGVMPDSTNTATVLGNKVEISLKNFSGISYARYEKGILTQGQMKTKGTVLREKNGVFTMDNVAEGWYTVYIQTDKRDYFNISVYVSKAPKQGGK</sequence>
<gene>
    <name evidence="2" type="ORF">A7K91_00200</name>
</gene>
<reference evidence="2 3" key="1">
    <citation type="submission" date="2016-05" db="EMBL/GenBank/DDBJ databases">
        <title>Paenibacillus oryzae. sp. nov., isolated from the rice root.</title>
        <authorList>
            <person name="Zhang J."/>
            <person name="Zhang X."/>
        </authorList>
    </citation>
    <scope>NUCLEOTIDE SEQUENCE [LARGE SCALE GENOMIC DNA]</scope>
    <source>
        <strain evidence="2 3">1DrF-4</strain>
    </source>
</reference>
<accession>A0A1A5YM85</accession>
<organism evidence="2 3">
    <name type="scientific">Paenibacillus oryzae</name>
    <dbReference type="NCBI Taxonomy" id="1844972"/>
    <lineage>
        <taxon>Bacteria</taxon>
        <taxon>Bacillati</taxon>
        <taxon>Bacillota</taxon>
        <taxon>Bacilli</taxon>
        <taxon>Bacillales</taxon>
        <taxon>Paenibacillaceae</taxon>
        <taxon>Paenibacillus</taxon>
    </lineage>
</organism>